<dbReference type="AlphaFoldDB" id="A0A1F8BHT0"/>
<protein>
    <recommendedName>
        <fullName evidence="1">DUF5659 domain-containing protein</fullName>
    </recommendedName>
</protein>
<organism evidence="2 3">
    <name type="scientific">Candidatus Woesebacteria bacterium RIFCSPLOWO2_01_FULL_39_25</name>
    <dbReference type="NCBI Taxonomy" id="1802521"/>
    <lineage>
        <taxon>Bacteria</taxon>
        <taxon>Candidatus Woeseibacteriota</taxon>
    </lineage>
</organism>
<reference evidence="2 3" key="1">
    <citation type="journal article" date="2016" name="Nat. Commun.">
        <title>Thousands of microbial genomes shed light on interconnected biogeochemical processes in an aquifer system.</title>
        <authorList>
            <person name="Anantharaman K."/>
            <person name="Brown C.T."/>
            <person name="Hug L.A."/>
            <person name="Sharon I."/>
            <person name="Castelle C.J."/>
            <person name="Probst A.J."/>
            <person name="Thomas B.C."/>
            <person name="Singh A."/>
            <person name="Wilkins M.J."/>
            <person name="Karaoz U."/>
            <person name="Brodie E.L."/>
            <person name="Williams K.H."/>
            <person name="Hubbard S.S."/>
            <person name="Banfield J.F."/>
        </authorList>
    </citation>
    <scope>NUCLEOTIDE SEQUENCE [LARGE SCALE GENOMIC DNA]</scope>
</reference>
<evidence type="ECO:0000313" key="3">
    <source>
        <dbReference type="Proteomes" id="UP000176725"/>
    </source>
</evidence>
<dbReference type="STRING" id="1802521.A2893_02660"/>
<dbReference type="Proteomes" id="UP000176725">
    <property type="component" value="Unassembled WGS sequence"/>
</dbReference>
<comment type="caution">
    <text evidence="2">The sequence shown here is derived from an EMBL/GenBank/DDBJ whole genome shotgun (WGS) entry which is preliminary data.</text>
</comment>
<dbReference type="Pfam" id="PF18903">
    <property type="entry name" value="DUF5659"/>
    <property type="match status" value="1"/>
</dbReference>
<dbReference type="EMBL" id="MGHH01000016">
    <property type="protein sequence ID" value="OGM63611.1"/>
    <property type="molecule type" value="Genomic_DNA"/>
</dbReference>
<proteinExistence type="predicted"/>
<dbReference type="InterPro" id="IPR043718">
    <property type="entry name" value="DUF5659"/>
</dbReference>
<accession>A0A1F8BHT0</accession>
<feature type="domain" description="DUF5659" evidence="1">
    <location>
        <begin position="21"/>
        <end position="94"/>
    </location>
</feature>
<name>A0A1F8BHT0_9BACT</name>
<gene>
    <name evidence="2" type="ORF">A2893_02660</name>
</gene>
<evidence type="ECO:0000259" key="1">
    <source>
        <dbReference type="Pfam" id="PF18903"/>
    </source>
</evidence>
<evidence type="ECO:0000313" key="2">
    <source>
        <dbReference type="EMBL" id="OGM63611.1"/>
    </source>
</evidence>
<sequence length="98" mass="11662">MIVWRPFFCWKKQNMSKINNNDLFETTDLHLASVLLSIGYTLEYIDKREPHKAVFVFNRNDKLENFVQAFWARALKLEPLSVLTSLKLIKNRLYSNEP</sequence>